<feature type="compositionally biased region" description="Basic and acidic residues" evidence="1">
    <location>
        <begin position="8"/>
        <end position="23"/>
    </location>
</feature>
<evidence type="ECO:0000313" key="3">
    <source>
        <dbReference type="Proteomes" id="UP000543642"/>
    </source>
</evidence>
<name>A0A7W8HDW7_9FIRM</name>
<evidence type="ECO:0000256" key="1">
    <source>
        <dbReference type="SAM" id="MobiDB-lite"/>
    </source>
</evidence>
<accession>A0A7W8HDW7</accession>
<feature type="region of interest" description="Disordered" evidence="1">
    <location>
        <begin position="1"/>
        <end position="23"/>
    </location>
</feature>
<dbReference type="AlphaFoldDB" id="A0A7W8HDW7"/>
<dbReference type="Proteomes" id="UP000543642">
    <property type="component" value="Unassembled WGS sequence"/>
</dbReference>
<dbReference type="EMBL" id="JACHFW010000021">
    <property type="protein sequence ID" value="MBB5266178.1"/>
    <property type="molecule type" value="Genomic_DNA"/>
</dbReference>
<reference evidence="2 3" key="1">
    <citation type="submission" date="2020-08" db="EMBL/GenBank/DDBJ databases">
        <title>Genomic Encyclopedia of Type Strains, Phase IV (KMG-IV): sequencing the most valuable type-strain genomes for metagenomic binning, comparative biology and taxonomic classification.</title>
        <authorList>
            <person name="Goeker M."/>
        </authorList>
    </citation>
    <scope>NUCLEOTIDE SEQUENCE [LARGE SCALE GENOMIC DNA]</scope>
    <source>
        <strain evidence="2 3">DSM 106146</strain>
    </source>
</reference>
<gene>
    <name evidence="2" type="ORF">HNP82_003335</name>
</gene>
<protein>
    <submittedName>
        <fullName evidence="2">Uncharacterized protein</fullName>
    </submittedName>
</protein>
<sequence length="52" mass="6199">MEAVCESRTGKRSSEKEDEKNRKKYLTDIKKYDKLLKLLERAVVKKQQNIDN</sequence>
<proteinExistence type="predicted"/>
<dbReference type="RefSeq" id="WP_183776490.1">
    <property type="nucleotide sequence ID" value="NZ_JACHFW010000021.1"/>
</dbReference>
<evidence type="ECO:0000313" key="2">
    <source>
        <dbReference type="EMBL" id="MBB5266178.1"/>
    </source>
</evidence>
<organism evidence="2 3">
    <name type="scientific">Catenibacillus scindens</name>
    <dbReference type="NCBI Taxonomy" id="673271"/>
    <lineage>
        <taxon>Bacteria</taxon>
        <taxon>Bacillati</taxon>
        <taxon>Bacillota</taxon>
        <taxon>Clostridia</taxon>
        <taxon>Lachnospirales</taxon>
        <taxon>Lachnospiraceae</taxon>
        <taxon>Catenibacillus</taxon>
    </lineage>
</organism>
<comment type="caution">
    <text evidence="2">The sequence shown here is derived from an EMBL/GenBank/DDBJ whole genome shotgun (WGS) entry which is preliminary data.</text>
</comment>
<keyword evidence="3" id="KW-1185">Reference proteome</keyword>